<feature type="transmembrane region" description="Helical" evidence="1">
    <location>
        <begin position="21"/>
        <end position="42"/>
    </location>
</feature>
<feature type="domain" description="Nucleoside transporter/FeoB GTPase Gate" evidence="2">
    <location>
        <begin position="16"/>
        <end position="98"/>
    </location>
</feature>
<dbReference type="Proteomes" id="UP000247978">
    <property type="component" value="Unassembled WGS sequence"/>
</dbReference>
<sequence length="313" mass="34672">MNIIQRGLKQGVQVSWTLGKIVFPVTILVTILQYTPILPWFIKLVSPVMQLIGLPGEAAMPLVLGNALNLYAAIGAIVSFDFTVKEVFIMAMMLSFSHNLFIESAVASKVGVSWWLISGIRIALALIAAFIINLVWSGGSEPAQYGLIASSDVILESWVAIFLYGLKTATIAVLQLSFVIFPLMLMMQFLRELGWLTRLSKVFAPFTRFLGMKENTSFTLVTGLTIGLAFGAGVMIQAVKEDGVSRKDMMLALIFLVTCHAVVEDTVIFIPLGIPVWPLLVIRLVMAIILTMAVAFVWNRMDQRKEREVTYEH</sequence>
<keyword evidence="4" id="KW-1185">Reference proteome</keyword>
<evidence type="ECO:0000259" key="2">
    <source>
        <dbReference type="Pfam" id="PF07670"/>
    </source>
</evidence>
<keyword evidence="1" id="KW-1133">Transmembrane helix</keyword>
<dbReference type="OrthoDB" id="9779080at2"/>
<gene>
    <name evidence="3" type="ORF">DFR56_102286</name>
</gene>
<accession>A0A2V3W8J8</accession>
<feature type="transmembrane region" description="Helical" evidence="1">
    <location>
        <begin position="114"/>
        <end position="136"/>
    </location>
</feature>
<dbReference type="Pfam" id="PF07670">
    <property type="entry name" value="Gate"/>
    <property type="match status" value="2"/>
</dbReference>
<feature type="transmembrane region" description="Helical" evidence="1">
    <location>
        <begin position="171"/>
        <end position="190"/>
    </location>
</feature>
<dbReference type="AlphaFoldDB" id="A0A2V3W8J8"/>
<reference evidence="3 4" key="1">
    <citation type="submission" date="2018-05" db="EMBL/GenBank/DDBJ databases">
        <title>Genomic Encyclopedia of Type Strains, Phase IV (KMG-IV): sequencing the most valuable type-strain genomes for metagenomic binning, comparative biology and taxonomic classification.</title>
        <authorList>
            <person name="Goeker M."/>
        </authorList>
    </citation>
    <scope>NUCLEOTIDE SEQUENCE [LARGE SCALE GENOMIC DNA]</scope>
    <source>
        <strain evidence="3 4">DSM 28556</strain>
    </source>
</reference>
<name>A0A2V3W8J8_9BACI</name>
<evidence type="ECO:0000256" key="1">
    <source>
        <dbReference type="SAM" id="Phobius"/>
    </source>
</evidence>
<proteinExistence type="predicted"/>
<keyword evidence="1" id="KW-0812">Transmembrane</keyword>
<keyword evidence="1" id="KW-0472">Membrane</keyword>
<feature type="transmembrane region" description="Helical" evidence="1">
    <location>
        <begin position="218"/>
        <end position="239"/>
    </location>
</feature>
<feature type="transmembrane region" description="Helical" evidence="1">
    <location>
        <begin position="280"/>
        <end position="298"/>
    </location>
</feature>
<evidence type="ECO:0000313" key="3">
    <source>
        <dbReference type="EMBL" id="PXW89508.1"/>
    </source>
</evidence>
<feature type="transmembrane region" description="Helical" evidence="1">
    <location>
        <begin position="142"/>
        <end position="164"/>
    </location>
</feature>
<dbReference type="EMBL" id="QJJQ01000002">
    <property type="protein sequence ID" value="PXW89508.1"/>
    <property type="molecule type" value="Genomic_DNA"/>
</dbReference>
<feature type="domain" description="Nucleoside transporter/FeoB GTPase Gate" evidence="2">
    <location>
        <begin position="174"/>
        <end position="263"/>
    </location>
</feature>
<protein>
    <submittedName>
        <fullName evidence="3">Nucleoside recognition protein</fullName>
    </submittedName>
</protein>
<organism evidence="3 4">
    <name type="scientific">Pseudogracilibacillus auburnensis</name>
    <dbReference type="NCBI Taxonomy" id="1494959"/>
    <lineage>
        <taxon>Bacteria</taxon>
        <taxon>Bacillati</taxon>
        <taxon>Bacillota</taxon>
        <taxon>Bacilli</taxon>
        <taxon>Bacillales</taxon>
        <taxon>Bacillaceae</taxon>
        <taxon>Pseudogracilibacillus</taxon>
    </lineage>
</organism>
<comment type="caution">
    <text evidence="3">The sequence shown here is derived from an EMBL/GenBank/DDBJ whole genome shotgun (WGS) entry which is preliminary data.</text>
</comment>
<dbReference type="InterPro" id="IPR011642">
    <property type="entry name" value="Gate_dom"/>
</dbReference>
<feature type="transmembrane region" description="Helical" evidence="1">
    <location>
        <begin position="251"/>
        <end position="274"/>
    </location>
</feature>
<dbReference type="RefSeq" id="WP_110394224.1">
    <property type="nucleotide sequence ID" value="NZ_JBHUHB010000001.1"/>
</dbReference>
<evidence type="ECO:0000313" key="4">
    <source>
        <dbReference type="Proteomes" id="UP000247978"/>
    </source>
</evidence>